<comment type="caution">
    <text evidence="1">The sequence shown here is derived from an EMBL/GenBank/DDBJ whole genome shotgun (WGS) entry which is preliminary data.</text>
</comment>
<feature type="non-terminal residue" evidence="1">
    <location>
        <position position="21"/>
    </location>
</feature>
<proteinExistence type="predicted"/>
<dbReference type="EMBL" id="BPLR01018818">
    <property type="protein sequence ID" value="GIZ02498.1"/>
    <property type="molecule type" value="Genomic_DNA"/>
</dbReference>
<accession>A0AAV4Y639</accession>
<dbReference type="AlphaFoldDB" id="A0AAV4Y639"/>
<evidence type="ECO:0000313" key="2">
    <source>
        <dbReference type="Proteomes" id="UP001054945"/>
    </source>
</evidence>
<protein>
    <submittedName>
        <fullName evidence="1">Uncharacterized protein</fullName>
    </submittedName>
</protein>
<organism evidence="1 2">
    <name type="scientific">Caerostris extrusa</name>
    <name type="common">Bark spider</name>
    <name type="synonym">Caerostris bankana</name>
    <dbReference type="NCBI Taxonomy" id="172846"/>
    <lineage>
        <taxon>Eukaryota</taxon>
        <taxon>Metazoa</taxon>
        <taxon>Ecdysozoa</taxon>
        <taxon>Arthropoda</taxon>
        <taxon>Chelicerata</taxon>
        <taxon>Arachnida</taxon>
        <taxon>Araneae</taxon>
        <taxon>Araneomorphae</taxon>
        <taxon>Entelegynae</taxon>
        <taxon>Araneoidea</taxon>
        <taxon>Araneidae</taxon>
        <taxon>Caerostris</taxon>
    </lineage>
</organism>
<reference evidence="1 2" key="1">
    <citation type="submission" date="2021-06" db="EMBL/GenBank/DDBJ databases">
        <title>Caerostris extrusa draft genome.</title>
        <authorList>
            <person name="Kono N."/>
            <person name="Arakawa K."/>
        </authorList>
    </citation>
    <scope>NUCLEOTIDE SEQUENCE [LARGE SCALE GENOMIC DNA]</scope>
</reference>
<evidence type="ECO:0000313" key="1">
    <source>
        <dbReference type="EMBL" id="GIZ02498.1"/>
    </source>
</evidence>
<name>A0AAV4Y639_CAEEX</name>
<sequence>MKFLVGSSGVWYLPLRGAEAS</sequence>
<keyword evidence="2" id="KW-1185">Reference proteome</keyword>
<gene>
    <name evidence="1" type="ORF">CEXT_132211</name>
</gene>
<dbReference type="Proteomes" id="UP001054945">
    <property type="component" value="Unassembled WGS sequence"/>
</dbReference>